<feature type="compositionally biased region" description="Basic and acidic residues" evidence="1">
    <location>
        <begin position="12"/>
        <end position="53"/>
    </location>
</feature>
<organism evidence="2 3">
    <name type="scientific">Oceanimonas doudoroffii</name>
    <dbReference type="NCBI Taxonomy" id="84158"/>
    <lineage>
        <taxon>Bacteria</taxon>
        <taxon>Pseudomonadati</taxon>
        <taxon>Pseudomonadota</taxon>
        <taxon>Gammaproteobacteria</taxon>
        <taxon>Aeromonadales</taxon>
        <taxon>Aeromonadaceae</taxon>
        <taxon>Oceanimonas</taxon>
    </lineage>
</organism>
<dbReference type="Proteomes" id="UP000242757">
    <property type="component" value="Unassembled WGS sequence"/>
</dbReference>
<proteinExistence type="predicted"/>
<reference evidence="2 3" key="1">
    <citation type="submission" date="2017-08" db="EMBL/GenBank/DDBJ databases">
        <title>A Genome Sequence of Oceanimonas doudoroffii ATCC 27123T.</title>
        <authorList>
            <person name="Brennan M.A."/>
            <person name="Maclea K.S."/>
            <person name="Mcclelland W.D."/>
            <person name="Trachtenberg A.M."/>
        </authorList>
    </citation>
    <scope>NUCLEOTIDE SEQUENCE [LARGE SCALE GENOMIC DNA]</scope>
    <source>
        <strain evidence="2 3">ATCC 27123</strain>
    </source>
</reference>
<dbReference type="AlphaFoldDB" id="A0A233REW1"/>
<feature type="region of interest" description="Disordered" evidence="1">
    <location>
        <begin position="1"/>
        <end position="62"/>
    </location>
</feature>
<evidence type="ECO:0000313" key="2">
    <source>
        <dbReference type="EMBL" id="OXY81906.1"/>
    </source>
</evidence>
<comment type="caution">
    <text evidence="2">The sequence shown here is derived from an EMBL/GenBank/DDBJ whole genome shotgun (WGS) entry which is preliminary data.</text>
</comment>
<sequence length="82" mass="8961">MKNGKDPVTGTTEKKLANGSTARRDVPVETPRLEKKGDMNKSKSVGRQEDKHEKAKKIPVSAAVTPAMLKNCALAQTMKNNR</sequence>
<dbReference type="RefSeq" id="WP_094200792.1">
    <property type="nucleotide sequence ID" value="NZ_NBIM01000002.1"/>
</dbReference>
<protein>
    <submittedName>
        <fullName evidence="2">Uncharacterized protein</fullName>
    </submittedName>
</protein>
<gene>
    <name evidence="2" type="ORF">B6S08_10690</name>
</gene>
<dbReference type="EMBL" id="NBIM01000002">
    <property type="protein sequence ID" value="OXY81906.1"/>
    <property type="molecule type" value="Genomic_DNA"/>
</dbReference>
<keyword evidence="3" id="KW-1185">Reference proteome</keyword>
<evidence type="ECO:0000313" key="3">
    <source>
        <dbReference type="Proteomes" id="UP000242757"/>
    </source>
</evidence>
<accession>A0A233REW1</accession>
<name>A0A233REW1_9GAMM</name>
<evidence type="ECO:0000256" key="1">
    <source>
        <dbReference type="SAM" id="MobiDB-lite"/>
    </source>
</evidence>